<accession>A0A7R9DNV8</accession>
<keyword evidence="7 17" id="KW-0812">Transmembrane</keyword>
<keyword evidence="10 17" id="KW-1133">Transmembrane helix</keyword>
<organism evidence="18">
    <name type="scientific">Timema poppense</name>
    <name type="common">Walking stick</name>
    <dbReference type="NCBI Taxonomy" id="170557"/>
    <lineage>
        <taxon>Eukaryota</taxon>
        <taxon>Metazoa</taxon>
        <taxon>Ecdysozoa</taxon>
        <taxon>Arthropoda</taxon>
        <taxon>Hexapoda</taxon>
        <taxon>Insecta</taxon>
        <taxon>Pterygota</taxon>
        <taxon>Neoptera</taxon>
        <taxon>Polyneoptera</taxon>
        <taxon>Phasmatodea</taxon>
        <taxon>Timematodea</taxon>
        <taxon>Timematoidea</taxon>
        <taxon>Timematidae</taxon>
        <taxon>Timema</taxon>
    </lineage>
</organism>
<evidence type="ECO:0000256" key="8">
    <source>
        <dbReference type="ARBA" id="ARBA00022787"/>
    </source>
</evidence>
<evidence type="ECO:0000256" key="15">
    <source>
        <dbReference type="ARBA" id="ARBA00039397"/>
    </source>
</evidence>
<dbReference type="GO" id="GO:0005741">
    <property type="term" value="C:mitochondrial outer membrane"/>
    <property type="evidence" value="ECO:0007669"/>
    <property type="project" value="UniProtKB-SubCell"/>
</dbReference>
<dbReference type="Gene3D" id="1.20.120.550">
    <property type="entry name" value="Membrane associated eicosanoid/glutathione metabolism-like domain"/>
    <property type="match status" value="1"/>
</dbReference>
<keyword evidence="6" id="KW-0808">Transferase</keyword>
<comment type="subunit">
    <text evidence="14">Homotrimer; The trimer binds only one molecule of glutathione.</text>
</comment>
<comment type="catalytic activity">
    <reaction evidence="16">
        <text>RX + glutathione = an S-substituted glutathione + a halide anion + H(+)</text>
        <dbReference type="Rhea" id="RHEA:16437"/>
        <dbReference type="ChEBI" id="CHEBI:15378"/>
        <dbReference type="ChEBI" id="CHEBI:16042"/>
        <dbReference type="ChEBI" id="CHEBI:17792"/>
        <dbReference type="ChEBI" id="CHEBI:57925"/>
        <dbReference type="ChEBI" id="CHEBI:90779"/>
        <dbReference type="EC" id="2.5.1.18"/>
    </reaction>
    <physiologicalReaction direction="left-to-right" evidence="16">
        <dbReference type="Rhea" id="RHEA:16438"/>
    </physiologicalReaction>
</comment>
<dbReference type="Pfam" id="PF01124">
    <property type="entry name" value="MAPEG"/>
    <property type="match status" value="1"/>
</dbReference>
<reference evidence="18" key="1">
    <citation type="submission" date="2020-11" db="EMBL/GenBank/DDBJ databases">
        <authorList>
            <person name="Tran Van P."/>
        </authorList>
    </citation>
    <scope>NUCLEOTIDE SEQUENCE</scope>
</reference>
<evidence type="ECO:0000256" key="12">
    <source>
        <dbReference type="ARBA" id="ARBA00023128"/>
    </source>
</evidence>
<comment type="subcellular location">
    <subcellularLocation>
        <location evidence="3">Endoplasmic reticulum membrane</location>
        <topology evidence="3">Multi-pass membrane protein</topology>
    </subcellularLocation>
    <subcellularLocation>
        <location evidence="2">Mitochondrion outer membrane</location>
    </subcellularLocation>
</comment>
<evidence type="ECO:0000313" key="18">
    <source>
        <dbReference type="EMBL" id="CAD7418138.1"/>
    </source>
</evidence>
<keyword evidence="11" id="KW-0007">Acetylation</keyword>
<evidence type="ECO:0000256" key="16">
    <source>
        <dbReference type="ARBA" id="ARBA00049385"/>
    </source>
</evidence>
<dbReference type="EMBL" id="OD015924">
    <property type="protein sequence ID" value="CAD7418138.1"/>
    <property type="molecule type" value="Genomic_DNA"/>
</dbReference>
<evidence type="ECO:0000256" key="3">
    <source>
        <dbReference type="ARBA" id="ARBA00004477"/>
    </source>
</evidence>
<evidence type="ECO:0000256" key="11">
    <source>
        <dbReference type="ARBA" id="ARBA00022990"/>
    </source>
</evidence>
<evidence type="ECO:0000256" key="7">
    <source>
        <dbReference type="ARBA" id="ARBA00022692"/>
    </source>
</evidence>
<evidence type="ECO:0000256" key="1">
    <source>
        <dbReference type="ARBA" id="ARBA00003701"/>
    </source>
</evidence>
<evidence type="ECO:0000256" key="13">
    <source>
        <dbReference type="ARBA" id="ARBA00023136"/>
    </source>
</evidence>
<dbReference type="InterPro" id="IPR023352">
    <property type="entry name" value="MAPEG-like_dom_sf"/>
</dbReference>
<protein>
    <recommendedName>
        <fullName evidence="15">Microsomal glutathione S-transferase 1</fullName>
        <ecNumber evidence="5">2.5.1.18</ecNumber>
    </recommendedName>
</protein>
<dbReference type="SUPFAM" id="SSF161084">
    <property type="entry name" value="MAPEG domain-like"/>
    <property type="match status" value="1"/>
</dbReference>
<dbReference type="GO" id="GO:0005789">
    <property type="term" value="C:endoplasmic reticulum membrane"/>
    <property type="evidence" value="ECO:0007669"/>
    <property type="project" value="UniProtKB-SubCell"/>
</dbReference>
<proteinExistence type="inferred from homology"/>
<evidence type="ECO:0000256" key="5">
    <source>
        <dbReference type="ARBA" id="ARBA00012452"/>
    </source>
</evidence>
<evidence type="ECO:0000256" key="10">
    <source>
        <dbReference type="ARBA" id="ARBA00022989"/>
    </source>
</evidence>
<feature type="transmembrane region" description="Helical" evidence="17">
    <location>
        <begin position="20"/>
        <end position="38"/>
    </location>
</feature>
<keyword evidence="9" id="KW-0256">Endoplasmic reticulum</keyword>
<sequence length="72" mass="8301">MVDNIMDMFSTTNPVFRAYLFYSAVLVVKMLAMSLLTARQRFKHKVFANPEDAAGKGAKVRFDNTDIERVRR</sequence>
<keyword evidence="12" id="KW-0496">Mitochondrion</keyword>
<keyword evidence="8" id="KW-1000">Mitochondrion outer membrane</keyword>
<dbReference type="EC" id="2.5.1.18" evidence="5"/>
<evidence type="ECO:0000256" key="4">
    <source>
        <dbReference type="ARBA" id="ARBA00010459"/>
    </source>
</evidence>
<evidence type="ECO:0000256" key="6">
    <source>
        <dbReference type="ARBA" id="ARBA00022679"/>
    </source>
</evidence>
<dbReference type="PANTHER" id="PTHR10689">
    <property type="entry name" value="MICROSOMAL GLUTATHIONE S-TRANSFERASE 1"/>
    <property type="match status" value="1"/>
</dbReference>
<keyword evidence="13 17" id="KW-0472">Membrane</keyword>
<dbReference type="GO" id="GO:0004364">
    <property type="term" value="F:glutathione transferase activity"/>
    <property type="evidence" value="ECO:0007669"/>
    <property type="project" value="UniProtKB-EC"/>
</dbReference>
<dbReference type="PANTHER" id="PTHR10689:SF6">
    <property type="entry name" value="MICROSOMAL GLUTATHIONE S-TRANSFERASE 1"/>
    <property type="match status" value="1"/>
</dbReference>
<evidence type="ECO:0000256" key="2">
    <source>
        <dbReference type="ARBA" id="ARBA00004294"/>
    </source>
</evidence>
<comment type="similarity">
    <text evidence="4">Belongs to the MAPEG family.</text>
</comment>
<gene>
    <name evidence="18" type="ORF">TPSB3V08_LOCUS12231</name>
</gene>
<evidence type="ECO:0000256" key="17">
    <source>
        <dbReference type="SAM" id="Phobius"/>
    </source>
</evidence>
<dbReference type="AlphaFoldDB" id="A0A7R9DNV8"/>
<dbReference type="InterPro" id="IPR040162">
    <property type="entry name" value="MGST1-like"/>
</dbReference>
<comment type="function">
    <text evidence="1">Conjugation of reduced glutathione to a wide number of exogenous and endogenous hydrophobic electrophiles.</text>
</comment>
<evidence type="ECO:0000256" key="14">
    <source>
        <dbReference type="ARBA" id="ARBA00038540"/>
    </source>
</evidence>
<dbReference type="InterPro" id="IPR001129">
    <property type="entry name" value="Membr-assoc_MAPEG"/>
</dbReference>
<name>A0A7R9DNV8_TIMPO</name>
<evidence type="ECO:0000256" key="9">
    <source>
        <dbReference type="ARBA" id="ARBA00022824"/>
    </source>
</evidence>